<gene>
    <name evidence="1" type="ORF">HPB50_020607</name>
</gene>
<proteinExistence type="predicted"/>
<evidence type="ECO:0000313" key="1">
    <source>
        <dbReference type="EMBL" id="KAH6928874.1"/>
    </source>
</evidence>
<keyword evidence="2" id="KW-1185">Reference proteome</keyword>
<evidence type="ECO:0000313" key="2">
    <source>
        <dbReference type="Proteomes" id="UP000821845"/>
    </source>
</evidence>
<reference evidence="1" key="1">
    <citation type="submission" date="2020-05" db="EMBL/GenBank/DDBJ databases">
        <title>Large-scale comparative analyses of tick genomes elucidate their genetic diversity and vector capacities.</title>
        <authorList>
            <person name="Jia N."/>
            <person name="Wang J."/>
            <person name="Shi W."/>
            <person name="Du L."/>
            <person name="Sun Y."/>
            <person name="Zhan W."/>
            <person name="Jiang J."/>
            <person name="Wang Q."/>
            <person name="Zhang B."/>
            <person name="Ji P."/>
            <person name="Sakyi L.B."/>
            <person name="Cui X."/>
            <person name="Yuan T."/>
            <person name="Jiang B."/>
            <person name="Yang W."/>
            <person name="Lam T.T.-Y."/>
            <person name="Chang Q."/>
            <person name="Ding S."/>
            <person name="Wang X."/>
            <person name="Zhu J."/>
            <person name="Ruan X."/>
            <person name="Zhao L."/>
            <person name="Wei J."/>
            <person name="Que T."/>
            <person name="Du C."/>
            <person name="Cheng J."/>
            <person name="Dai P."/>
            <person name="Han X."/>
            <person name="Huang E."/>
            <person name="Gao Y."/>
            <person name="Liu J."/>
            <person name="Shao H."/>
            <person name="Ye R."/>
            <person name="Li L."/>
            <person name="Wei W."/>
            <person name="Wang X."/>
            <person name="Wang C."/>
            <person name="Yang T."/>
            <person name="Huo Q."/>
            <person name="Li W."/>
            <person name="Guo W."/>
            <person name="Chen H."/>
            <person name="Zhou L."/>
            <person name="Ni X."/>
            <person name="Tian J."/>
            <person name="Zhou Y."/>
            <person name="Sheng Y."/>
            <person name="Liu T."/>
            <person name="Pan Y."/>
            <person name="Xia L."/>
            <person name="Li J."/>
            <person name="Zhao F."/>
            <person name="Cao W."/>
        </authorList>
    </citation>
    <scope>NUCLEOTIDE SEQUENCE</scope>
    <source>
        <strain evidence="1">Hyas-2018</strain>
    </source>
</reference>
<dbReference type="EMBL" id="CM023486">
    <property type="protein sequence ID" value="KAH6928874.1"/>
    <property type="molecule type" value="Genomic_DNA"/>
</dbReference>
<accession>A0ACB7S4P9</accession>
<comment type="caution">
    <text evidence="1">The sequence shown here is derived from an EMBL/GenBank/DDBJ whole genome shotgun (WGS) entry which is preliminary data.</text>
</comment>
<sequence>MLWRVLPSEKRSYSRERQPPAVTGAGAARREPPSEERCCEDDVASPDTKSSRRPFGSLFWRLCFLTGAREHSGFPCAPTDAVSSSGAPRQQRRSCIHSRLRATPLFVVMSEPTVARRVSPSSIPRKTRDPAVVAEERFDAVSNLGYCCCRPLHVAQRQPAVLGFPR</sequence>
<protein>
    <submittedName>
        <fullName evidence="1">Uncharacterized protein</fullName>
    </submittedName>
</protein>
<organism evidence="1 2">
    <name type="scientific">Hyalomma asiaticum</name>
    <name type="common">Tick</name>
    <dbReference type="NCBI Taxonomy" id="266040"/>
    <lineage>
        <taxon>Eukaryota</taxon>
        <taxon>Metazoa</taxon>
        <taxon>Ecdysozoa</taxon>
        <taxon>Arthropoda</taxon>
        <taxon>Chelicerata</taxon>
        <taxon>Arachnida</taxon>
        <taxon>Acari</taxon>
        <taxon>Parasitiformes</taxon>
        <taxon>Ixodida</taxon>
        <taxon>Ixodoidea</taxon>
        <taxon>Ixodidae</taxon>
        <taxon>Hyalomminae</taxon>
        <taxon>Hyalomma</taxon>
    </lineage>
</organism>
<name>A0ACB7S4P9_HYAAI</name>
<dbReference type="Proteomes" id="UP000821845">
    <property type="component" value="Chromosome 6"/>
</dbReference>